<protein>
    <submittedName>
        <fullName evidence="1">Uncharacterized protein</fullName>
    </submittedName>
</protein>
<comment type="caution">
    <text evidence="1">The sequence shown here is derived from an EMBL/GenBank/DDBJ whole genome shotgun (WGS) entry which is preliminary data.</text>
</comment>
<dbReference type="EMBL" id="JAHRIO010029994">
    <property type="protein sequence ID" value="MEQ2167062.1"/>
    <property type="molecule type" value="Genomic_DNA"/>
</dbReference>
<reference evidence="1 2" key="1">
    <citation type="submission" date="2021-06" db="EMBL/GenBank/DDBJ databases">
        <authorList>
            <person name="Palmer J.M."/>
        </authorList>
    </citation>
    <scope>NUCLEOTIDE SEQUENCE [LARGE SCALE GENOMIC DNA]</scope>
    <source>
        <strain evidence="1 2">GA_2019</strain>
        <tissue evidence="1">Muscle</tissue>
    </source>
</reference>
<name>A0ABV0N6P9_9TELE</name>
<evidence type="ECO:0000313" key="2">
    <source>
        <dbReference type="Proteomes" id="UP001476798"/>
    </source>
</evidence>
<evidence type="ECO:0000313" key="1">
    <source>
        <dbReference type="EMBL" id="MEQ2167062.1"/>
    </source>
</evidence>
<keyword evidence="2" id="KW-1185">Reference proteome</keyword>
<dbReference type="Proteomes" id="UP001476798">
    <property type="component" value="Unassembled WGS sequence"/>
</dbReference>
<sequence>MPAGRTQGLAAPCGGSGFQNQINVGQNLSVSRSGLCGGGGACWVLVKPPKQMFPQPGLRSAGGSCWFGFRGAACLSFTFSVVCEASSRHSEIPHMLPDTCAFLPR</sequence>
<proteinExistence type="predicted"/>
<gene>
    <name evidence="1" type="ORF">GOODEAATRI_000311</name>
</gene>
<organism evidence="1 2">
    <name type="scientific">Goodea atripinnis</name>
    <dbReference type="NCBI Taxonomy" id="208336"/>
    <lineage>
        <taxon>Eukaryota</taxon>
        <taxon>Metazoa</taxon>
        <taxon>Chordata</taxon>
        <taxon>Craniata</taxon>
        <taxon>Vertebrata</taxon>
        <taxon>Euteleostomi</taxon>
        <taxon>Actinopterygii</taxon>
        <taxon>Neopterygii</taxon>
        <taxon>Teleostei</taxon>
        <taxon>Neoteleostei</taxon>
        <taxon>Acanthomorphata</taxon>
        <taxon>Ovalentaria</taxon>
        <taxon>Atherinomorphae</taxon>
        <taxon>Cyprinodontiformes</taxon>
        <taxon>Goodeidae</taxon>
        <taxon>Goodea</taxon>
    </lineage>
</organism>
<accession>A0ABV0N6P9</accession>